<dbReference type="PANTHER" id="PTHR31544">
    <property type="entry name" value="AIG2-LIKE PROTEIN D"/>
    <property type="match status" value="1"/>
</dbReference>
<proteinExistence type="inferred from homology"/>
<dbReference type="EMBL" id="JAAGWQ010000025">
    <property type="protein sequence ID" value="KAF5677573.1"/>
    <property type="molecule type" value="Genomic_DNA"/>
</dbReference>
<dbReference type="GO" id="GO:0016740">
    <property type="term" value="F:transferase activity"/>
    <property type="evidence" value="ECO:0007669"/>
    <property type="project" value="UniProtKB-KW"/>
</dbReference>
<dbReference type="InterPro" id="IPR036568">
    <property type="entry name" value="GGCT-like_sf"/>
</dbReference>
<dbReference type="Proteomes" id="UP000567885">
    <property type="component" value="Unassembled WGS sequence"/>
</dbReference>
<evidence type="ECO:0000256" key="2">
    <source>
        <dbReference type="ARBA" id="ARBA00022679"/>
    </source>
</evidence>
<dbReference type="Pfam" id="PF06094">
    <property type="entry name" value="GGACT"/>
    <property type="match status" value="1"/>
</dbReference>
<dbReference type="Gene3D" id="3.10.490.10">
    <property type="entry name" value="Gamma-glutamyl cyclotransferase-like"/>
    <property type="match status" value="1"/>
</dbReference>
<feature type="signal peptide" evidence="4">
    <location>
        <begin position="1"/>
        <end position="26"/>
    </location>
</feature>
<keyword evidence="7" id="KW-1185">Reference proteome</keyword>
<name>A0A8H5TVU0_FUSHE</name>
<dbReference type="InterPro" id="IPR009288">
    <property type="entry name" value="AIG2-like_dom"/>
</dbReference>
<dbReference type="PANTHER" id="PTHR31544:SF2">
    <property type="entry name" value="AIG2-LIKE PROTEIN D"/>
    <property type="match status" value="1"/>
</dbReference>
<feature type="chain" id="PRO_5034287403" description="Putative gamma-glutamylcyclotransferase" evidence="4">
    <location>
        <begin position="27"/>
        <end position="157"/>
    </location>
</feature>
<evidence type="ECO:0000256" key="3">
    <source>
        <dbReference type="ARBA" id="ARBA00030602"/>
    </source>
</evidence>
<evidence type="ECO:0000256" key="4">
    <source>
        <dbReference type="SAM" id="SignalP"/>
    </source>
</evidence>
<sequence>MNQSTNTPRPLFVYGTLQALPLLAWALTRDAANIDIVAKLARPAKVKGYARYAVHHGDYPASIKKTDHEVKGLLLVLETKSQRKKLDDFEGEVYLPTAVAVTLEDGTTADADMYVWNGDAEALTTEEWKLEDFVKDRLEDWIDFFAGMEMVGDSDSE</sequence>
<dbReference type="InterPro" id="IPR013024">
    <property type="entry name" value="GGCT-like"/>
</dbReference>
<protein>
    <recommendedName>
        <fullName evidence="3">Putative gamma-glutamylcyclotransferase</fullName>
    </recommendedName>
</protein>
<evidence type="ECO:0000313" key="7">
    <source>
        <dbReference type="Proteomes" id="UP000567885"/>
    </source>
</evidence>
<comment type="caution">
    <text evidence="6">The sequence shown here is derived from an EMBL/GenBank/DDBJ whole genome shotgun (WGS) entry which is preliminary data.</text>
</comment>
<evidence type="ECO:0000313" key="6">
    <source>
        <dbReference type="EMBL" id="KAF5677573.1"/>
    </source>
</evidence>
<dbReference type="InterPro" id="IPR045038">
    <property type="entry name" value="AIG2-like"/>
</dbReference>
<evidence type="ECO:0000259" key="5">
    <source>
        <dbReference type="Pfam" id="PF06094"/>
    </source>
</evidence>
<comment type="similarity">
    <text evidence="1">Belongs to the gamma-glutamylcyclotransferase family.</text>
</comment>
<dbReference type="AlphaFoldDB" id="A0A8H5TVU0"/>
<gene>
    <name evidence="6" type="ORF">FHETE_1624</name>
</gene>
<reference evidence="6 7" key="1">
    <citation type="submission" date="2020-05" db="EMBL/GenBank/DDBJ databases">
        <title>Identification and distribution of gene clusters putatively required for synthesis of sphingolipid metabolism inhibitors in phylogenetically diverse species of the filamentous fungus Fusarium.</title>
        <authorList>
            <person name="Kim H.-S."/>
            <person name="Busman M."/>
            <person name="Brown D.W."/>
            <person name="Divon H."/>
            <person name="Uhlig S."/>
            <person name="Proctor R.H."/>
        </authorList>
    </citation>
    <scope>NUCLEOTIDE SEQUENCE [LARGE SCALE GENOMIC DNA]</scope>
    <source>
        <strain evidence="6 7">NRRL 20693</strain>
    </source>
</reference>
<dbReference type="CDD" id="cd06661">
    <property type="entry name" value="GGCT_like"/>
    <property type="match status" value="1"/>
</dbReference>
<organism evidence="6 7">
    <name type="scientific">Fusarium heterosporum</name>
    <dbReference type="NCBI Taxonomy" id="42747"/>
    <lineage>
        <taxon>Eukaryota</taxon>
        <taxon>Fungi</taxon>
        <taxon>Dikarya</taxon>
        <taxon>Ascomycota</taxon>
        <taxon>Pezizomycotina</taxon>
        <taxon>Sordariomycetes</taxon>
        <taxon>Hypocreomycetidae</taxon>
        <taxon>Hypocreales</taxon>
        <taxon>Nectriaceae</taxon>
        <taxon>Fusarium</taxon>
        <taxon>Fusarium heterosporum species complex</taxon>
    </lineage>
</organism>
<keyword evidence="4" id="KW-0732">Signal</keyword>
<dbReference type="SUPFAM" id="SSF110857">
    <property type="entry name" value="Gamma-glutamyl cyclotransferase-like"/>
    <property type="match status" value="1"/>
</dbReference>
<accession>A0A8H5TVU0</accession>
<feature type="domain" description="Gamma-glutamylcyclotransferase AIG2-like" evidence="5">
    <location>
        <begin position="11"/>
        <end position="129"/>
    </location>
</feature>
<dbReference type="OrthoDB" id="1044435at2759"/>
<keyword evidence="2" id="KW-0808">Transferase</keyword>
<evidence type="ECO:0000256" key="1">
    <source>
        <dbReference type="ARBA" id="ARBA00008861"/>
    </source>
</evidence>